<feature type="transmembrane region" description="Helical" evidence="1">
    <location>
        <begin position="27"/>
        <end position="49"/>
    </location>
</feature>
<reference evidence="3 4" key="1">
    <citation type="submission" date="2020-10" db="EMBL/GenBank/DDBJ databases">
        <title>Sequencing the genomes of 1000 actinobacteria strains.</title>
        <authorList>
            <person name="Klenk H.-P."/>
        </authorList>
    </citation>
    <scope>NUCLEOTIDE SEQUENCE [LARGE SCALE GENOMIC DNA]</scope>
    <source>
        <strain evidence="3 4">DSM 7307</strain>
    </source>
</reference>
<evidence type="ECO:0000259" key="2">
    <source>
        <dbReference type="Pfam" id="PF07811"/>
    </source>
</evidence>
<organism evidence="3 4">
    <name type="scientific">Rhizobium viscosum</name>
    <name type="common">Arthrobacter viscosus</name>
    <dbReference type="NCBI Taxonomy" id="1673"/>
    <lineage>
        <taxon>Bacteria</taxon>
        <taxon>Pseudomonadati</taxon>
        <taxon>Pseudomonadota</taxon>
        <taxon>Alphaproteobacteria</taxon>
        <taxon>Hyphomicrobiales</taxon>
        <taxon>Rhizobiaceae</taxon>
        <taxon>Rhizobium/Agrobacterium group</taxon>
        <taxon>Rhizobium</taxon>
    </lineage>
</organism>
<keyword evidence="1" id="KW-0812">Transmembrane</keyword>
<keyword evidence="1" id="KW-0472">Membrane</keyword>
<dbReference type="EMBL" id="JADBEC010000001">
    <property type="protein sequence ID" value="MBE1504503.1"/>
    <property type="molecule type" value="Genomic_DNA"/>
</dbReference>
<evidence type="ECO:0000256" key="1">
    <source>
        <dbReference type="SAM" id="Phobius"/>
    </source>
</evidence>
<feature type="domain" description="TadE-like" evidence="2">
    <location>
        <begin position="24"/>
        <end position="61"/>
    </location>
</feature>
<accession>A0ABR9IMV6</accession>
<gene>
    <name evidence="3" type="ORF">H4W29_001684</name>
</gene>
<dbReference type="InterPro" id="IPR012495">
    <property type="entry name" value="TadE-like_dom"/>
</dbReference>
<proteinExistence type="predicted"/>
<dbReference type="Proteomes" id="UP000620262">
    <property type="component" value="Unassembled WGS sequence"/>
</dbReference>
<protein>
    <submittedName>
        <fullName evidence="3">Flp pilus assembly protein TadG</fullName>
    </submittedName>
</protein>
<dbReference type="Pfam" id="PF07811">
    <property type="entry name" value="TadE"/>
    <property type="match status" value="1"/>
</dbReference>
<keyword evidence="4" id="KW-1185">Reference proteome</keyword>
<comment type="caution">
    <text evidence="3">The sequence shown here is derived from an EMBL/GenBank/DDBJ whole genome shotgun (WGS) entry which is preliminary data.</text>
</comment>
<evidence type="ECO:0000313" key="4">
    <source>
        <dbReference type="Proteomes" id="UP000620262"/>
    </source>
</evidence>
<sequence>MMARRTPLIWLASTARRLVHDRKGVGAIEFAIIFPVLVMLYLGAFEITIGLNVSKRTTRAAGSIADIITQQQSVTKSSLTDIAKAAPAIFAPFDGSALSLKVTAIQIDGSANPTVLWSWAPSGAAPYAKNSAVSDVPTEMKKANSFLIRTELSTPYTLLVFAPSFLPAETRTITISRSYFYRQRQGENIPCGDC</sequence>
<name>A0ABR9IMV6_RHIVS</name>
<keyword evidence="1" id="KW-1133">Transmembrane helix</keyword>
<evidence type="ECO:0000313" key="3">
    <source>
        <dbReference type="EMBL" id="MBE1504503.1"/>
    </source>
</evidence>